<dbReference type="SUPFAM" id="SSF48019">
    <property type="entry name" value="post-AAA+ oligomerization domain-like"/>
    <property type="match status" value="1"/>
</dbReference>
<feature type="region of interest" description="Disordered" evidence="8">
    <location>
        <begin position="1"/>
        <end position="20"/>
    </location>
</feature>
<evidence type="ECO:0000256" key="6">
    <source>
        <dbReference type="ARBA" id="ARBA00034754"/>
    </source>
</evidence>
<dbReference type="InterPro" id="IPR027417">
    <property type="entry name" value="P-loop_NTPase"/>
</dbReference>
<protein>
    <recommendedName>
        <fullName evidence="1">DNA-directed DNA polymerase</fullName>
        <ecNumber evidence="1">2.7.7.7</ecNumber>
    </recommendedName>
</protein>
<comment type="similarity">
    <text evidence="6">Belongs to the DNA polymerase HolA subunit family.</text>
</comment>
<comment type="catalytic activity">
    <reaction evidence="7">
        <text>DNA(n) + a 2'-deoxyribonucleoside 5'-triphosphate = DNA(n+1) + diphosphate</text>
        <dbReference type="Rhea" id="RHEA:22508"/>
        <dbReference type="Rhea" id="RHEA-COMP:17339"/>
        <dbReference type="Rhea" id="RHEA-COMP:17340"/>
        <dbReference type="ChEBI" id="CHEBI:33019"/>
        <dbReference type="ChEBI" id="CHEBI:61560"/>
        <dbReference type="ChEBI" id="CHEBI:173112"/>
        <dbReference type="EC" id="2.7.7.7"/>
    </reaction>
</comment>
<dbReference type="OrthoDB" id="9804983at2"/>
<dbReference type="InterPro" id="IPR005790">
    <property type="entry name" value="DNA_polIII_delta"/>
</dbReference>
<dbReference type="Gene3D" id="3.40.50.300">
    <property type="entry name" value="P-loop containing nucleotide triphosphate hydrolases"/>
    <property type="match status" value="1"/>
</dbReference>
<name>A0A1H8FMG9_9RHOB</name>
<evidence type="ECO:0000256" key="8">
    <source>
        <dbReference type="SAM" id="MobiDB-lite"/>
    </source>
</evidence>
<keyword evidence="5" id="KW-0239">DNA-directed DNA polymerase</keyword>
<dbReference type="NCBIfam" id="TIGR01128">
    <property type="entry name" value="holA"/>
    <property type="match status" value="1"/>
</dbReference>
<evidence type="ECO:0000256" key="2">
    <source>
        <dbReference type="ARBA" id="ARBA00022679"/>
    </source>
</evidence>
<evidence type="ECO:0000256" key="3">
    <source>
        <dbReference type="ARBA" id="ARBA00022695"/>
    </source>
</evidence>
<keyword evidence="4" id="KW-0235">DNA replication</keyword>
<evidence type="ECO:0000256" key="1">
    <source>
        <dbReference type="ARBA" id="ARBA00012417"/>
    </source>
</evidence>
<evidence type="ECO:0000256" key="5">
    <source>
        <dbReference type="ARBA" id="ARBA00022932"/>
    </source>
</evidence>
<organism evidence="9 10">
    <name type="scientific">Palleronia pelagia</name>
    <dbReference type="NCBI Taxonomy" id="387096"/>
    <lineage>
        <taxon>Bacteria</taxon>
        <taxon>Pseudomonadati</taxon>
        <taxon>Pseudomonadota</taxon>
        <taxon>Alphaproteobacteria</taxon>
        <taxon>Rhodobacterales</taxon>
        <taxon>Roseobacteraceae</taxon>
        <taxon>Palleronia</taxon>
    </lineage>
</organism>
<dbReference type="GO" id="GO:0009360">
    <property type="term" value="C:DNA polymerase III complex"/>
    <property type="evidence" value="ECO:0007669"/>
    <property type="project" value="TreeGrafter"/>
</dbReference>
<dbReference type="GO" id="GO:0003677">
    <property type="term" value="F:DNA binding"/>
    <property type="evidence" value="ECO:0007669"/>
    <property type="project" value="InterPro"/>
</dbReference>
<reference evidence="10" key="1">
    <citation type="submission" date="2016-10" db="EMBL/GenBank/DDBJ databases">
        <authorList>
            <person name="Varghese N."/>
            <person name="Submissions S."/>
        </authorList>
    </citation>
    <scope>NUCLEOTIDE SEQUENCE [LARGE SCALE GENOMIC DNA]</scope>
    <source>
        <strain evidence="10">DSM 26893</strain>
    </source>
</reference>
<dbReference type="Proteomes" id="UP000199372">
    <property type="component" value="Unassembled WGS sequence"/>
</dbReference>
<evidence type="ECO:0000313" key="9">
    <source>
        <dbReference type="EMBL" id="SEN32913.1"/>
    </source>
</evidence>
<dbReference type="InterPro" id="IPR008921">
    <property type="entry name" value="DNA_pol3_clamp-load_cplx_C"/>
</dbReference>
<dbReference type="GO" id="GO:0003887">
    <property type="term" value="F:DNA-directed DNA polymerase activity"/>
    <property type="evidence" value="ECO:0007669"/>
    <property type="project" value="UniProtKB-KW"/>
</dbReference>
<evidence type="ECO:0000256" key="7">
    <source>
        <dbReference type="ARBA" id="ARBA00049244"/>
    </source>
</evidence>
<proteinExistence type="inferred from homology"/>
<dbReference type="EC" id="2.7.7.7" evidence="1"/>
<sequence length="340" mass="36211">MKLNKADANAWIATPPPDRPGTLIHGDDAMRVALKRQELIANLTGPDAEEEMRITRLQAADLSGDKAALADAVKAQGFFPGPRAVLVEDATNNQAKVVLAALDDWRPGDAHMVVTAKAQKPSSALRKAFESHKATACIGVYDEPMSRADIAEALSKAGLTRVDPDAQAALNDLAAALDPGDFRQLLDKLSLYKSGDETALSPQDVAACAPASTEADPDEIVAIVADNRVERIGPVMARLWSQGAQPVALCIAAQRHFRTLLTAAADPGGPGAGIGRLRPPVYGPRRDAMLRQAQHWGTPRLEQAVHLLTDTDLALRSSARAPAAALLERAFIRLAMMGKR</sequence>
<evidence type="ECO:0000256" key="4">
    <source>
        <dbReference type="ARBA" id="ARBA00022705"/>
    </source>
</evidence>
<keyword evidence="2" id="KW-0808">Transferase</keyword>
<keyword evidence="3" id="KW-0548">Nucleotidyltransferase</keyword>
<dbReference type="EMBL" id="FOCM01000003">
    <property type="protein sequence ID" value="SEN32913.1"/>
    <property type="molecule type" value="Genomic_DNA"/>
</dbReference>
<dbReference type="AlphaFoldDB" id="A0A1H8FMG9"/>
<dbReference type="PANTHER" id="PTHR34388">
    <property type="entry name" value="DNA POLYMERASE III SUBUNIT DELTA"/>
    <property type="match status" value="1"/>
</dbReference>
<gene>
    <name evidence="9" type="ORF">SAMN04488011_103395</name>
</gene>
<accession>A0A1H8FMG9</accession>
<keyword evidence="10" id="KW-1185">Reference proteome</keyword>
<dbReference type="RefSeq" id="WP_091845155.1">
    <property type="nucleotide sequence ID" value="NZ_FOCM01000003.1"/>
</dbReference>
<dbReference type="GO" id="GO:0006261">
    <property type="term" value="P:DNA-templated DNA replication"/>
    <property type="evidence" value="ECO:0007669"/>
    <property type="project" value="TreeGrafter"/>
</dbReference>
<dbReference type="PANTHER" id="PTHR34388:SF1">
    <property type="entry name" value="DNA POLYMERASE III SUBUNIT DELTA"/>
    <property type="match status" value="1"/>
</dbReference>
<evidence type="ECO:0000313" key="10">
    <source>
        <dbReference type="Proteomes" id="UP000199372"/>
    </source>
</evidence>
<dbReference type="Gene3D" id="1.20.272.10">
    <property type="match status" value="1"/>
</dbReference>